<reference evidence="1" key="1">
    <citation type="submission" date="2023-06" db="EMBL/GenBank/DDBJ databases">
        <title>Black Yeasts Isolated from many extreme environments.</title>
        <authorList>
            <person name="Coleine C."/>
            <person name="Stajich J.E."/>
            <person name="Selbmann L."/>
        </authorList>
    </citation>
    <scope>NUCLEOTIDE SEQUENCE</scope>
    <source>
        <strain evidence="1">CCFEE 5200</strain>
    </source>
</reference>
<protein>
    <submittedName>
        <fullName evidence="1">Uncharacterized protein</fullName>
    </submittedName>
</protein>
<evidence type="ECO:0000313" key="2">
    <source>
        <dbReference type="Proteomes" id="UP001175353"/>
    </source>
</evidence>
<name>A0AAN6H7N7_9PEZI</name>
<evidence type="ECO:0000313" key="1">
    <source>
        <dbReference type="EMBL" id="KAK0958987.1"/>
    </source>
</evidence>
<dbReference type="AlphaFoldDB" id="A0AAN6H7N7"/>
<sequence>MAEMKADKGVGLLFVMNSALYDTIFACARDGQSSFLEVPMNHTRTLILAEGRPGAIATRKLGACSGVVVLGRTAAIMAHISPGDPNASQGQFSAEQHFRTLLAQVEQQYLASRTHFPREATAWGIYIADFDEITNDLRAYAAQRFAALGLPGGHTYYAPHRGPNRRDEVRACVQLSGSGVTSFYLERQLIQSIQFPRPLPGRQAPHAAVPAAHRNHLAYREAQQTWIHVFAGNSLVPESARLSGVYDILFVDRNETSRWLKYDFTSRAWLAG</sequence>
<dbReference type="Proteomes" id="UP001175353">
    <property type="component" value="Unassembled WGS sequence"/>
</dbReference>
<organism evidence="1 2">
    <name type="scientific">Friedmanniomyces endolithicus</name>
    <dbReference type="NCBI Taxonomy" id="329885"/>
    <lineage>
        <taxon>Eukaryota</taxon>
        <taxon>Fungi</taxon>
        <taxon>Dikarya</taxon>
        <taxon>Ascomycota</taxon>
        <taxon>Pezizomycotina</taxon>
        <taxon>Dothideomycetes</taxon>
        <taxon>Dothideomycetidae</taxon>
        <taxon>Mycosphaerellales</taxon>
        <taxon>Teratosphaeriaceae</taxon>
        <taxon>Friedmanniomyces</taxon>
    </lineage>
</organism>
<proteinExistence type="predicted"/>
<dbReference type="EMBL" id="JAUJLE010000364">
    <property type="protein sequence ID" value="KAK0958987.1"/>
    <property type="molecule type" value="Genomic_DNA"/>
</dbReference>
<keyword evidence="2" id="KW-1185">Reference proteome</keyword>
<gene>
    <name evidence="1" type="ORF">LTR91_021078</name>
</gene>
<accession>A0AAN6H7N7</accession>
<comment type="caution">
    <text evidence="1">The sequence shown here is derived from an EMBL/GenBank/DDBJ whole genome shotgun (WGS) entry which is preliminary data.</text>
</comment>